<feature type="signal peptide" evidence="1">
    <location>
        <begin position="1"/>
        <end position="21"/>
    </location>
</feature>
<feature type="chain" id="PRO_5015031328" evidence="1">
    <location>
        <begin position="22"/>
        <end position="280"/>
    </location>
</feature>
<name>A0A090MY56_STRRB</name>
<keyword evidence="1" id="KW-0732">Signal</keyword>
<dbReference type="AlphaFoldDB" id="A0A090MY56"/>
<sequence>MTRLACYLITALFYFINGVDCLVRCNNVTTIKSFTRFPPVSVICDHIEMQLFSESFVYFIETDFFTETCTYSLLTKAYISENFIIAAENKTVYRRGPDAHTIRLSCIPEKAEYLTGGIYFLIQRLPNKVTQFKLEKEYRKSVCEHFLNEAAQYSSDESSNEDTVKFIRRATNSEGLTGIFIDGRINYIQCDIVDLPIKNMSIIESECFNGTKVRTNDGQTWYTYNGLDIIDEDKVKEKNITKKEENILEGSTNYIMSAPLAWERAGVRFPISPYLFEIYE</sequence>
<evidence type="ECO:0000313" key="3">
    <source>
        <dbReference type="Proteomes" id="UP000035682"/>
    </source>
</evidence>
<evidence type="ECO:0000313" key="4">
    <source>
        <dbReference type="WBParaSite" id="SRAE_2000126700.1"/>
    </source>
</evidence>
<reference evidence="4" key="2">
    <citation type="submission" date="2020-12" db="UniProtKB">
        <authorList>
            <consortium name="WormBaseParasite"/>
        </authorList>
    </citation>
    <scope>IDENTIFICATION</scope>
</reference>
<dbReference type="RefSeq" id="XP_024505799.1">
    <property type="nucleotide sequence ID" value="XM_024652199.1"/>
</dbReference>
<reference evidence="2 3" key="1">
    <citation type="submission" date="2014-09" db="EMBL/GenBank/DDBJ databases">
        <authorList>
            <person name="Martin A.A."/>
        </authorList>
    </citation>
    <scope>NUCLEOTIDE SEQUENCE</scope>
    <source>
        <strain evidence="3">ED321</strain>
        <strain evidence="2">ED321 Heterogonic</strain>
    </source>
</reference>
<accession>A0A090MY56</accession>
<gene>
    <name evidence="2 4 5" type="ORF">SRAE_2000126700</name>
</gene>
<proteinExistence type="predicted"/>
<dbReference type="Proteomes" id="UP000035682">
    <property type="component" value="Unplaced"/>
</dbReference>
<keyword evidence="3" id="KW-1185">Reference proteome</keyword>
<dbReference type="GeneID" id="36378964"/>
<protein>
    <submittedName>
        <fullName evidence="2 4">Uncharacterized protein</fullName>
    </submittedName>
</protein>
<dbReference type="CTD" id="36378964"/>
<dbReference type="WormBase" id="SRAE_2000126700">
    <property type="protein sequence ID" value="SRP02281"/>
    <property type="gene ID" value="WBGene00261470"/>
</dbReference>
<dbReference type="WBParaSite" id="SRAE_2000126700.1">
    <property type="protein sequence ID" value="SRAE_2000126700.1"/>
    <property type="gene ID" value="WBGene00261470"/>
</dbReference>
<evidence type="ECO:0000313" key="2">
    <source>
        <dbReference type="EMBL" id="CEF66599.1"/>
    </source>
</evidence>
<evidence type="ECO:0000313" key="5">
    <source>
        <dbReference type="WormBase" id="SRAE_2000126700"/>
    </source>
</evidence>
<dbReference type="EMBL" id="LN609529">
    <property type="protein sequence ID" value="CEF66599.1"/>
    <property type="molecule type" value="Genomic_DNA"/>
</dbReference>
<organism evidence="2">
    <name type="scientific">Strongyloides ratti</name>
    <name type="common">Parasitic roundworm</name>
    <dbReference type="NCBI Taxonomy" id="34506"/>
    <lineage>
        <taxon>Eukaryota</taxon>
        <taxon>Metazoa</taxon>
        <taxon>Ecdysozoa</taxon>
        <taxon>Nematoda</taxon>
        <taxon>Chromadorea</taxon>
        <taxon>Rhabditida</taxon>
        <taxon>Tylenchina</taxon>
        <taxon>Panagrolaimomorpha</taxon>
        <taxon>Strongyloidoidea</taxon>
        <taxon>Strongyloididae</taxon>
        <taxon>Strongyloides</taxon>
    </lineage>
</organism>
<evidence type="ECO:0000256" key="1">
    <source>
        <dbReference type="SAM" id="SignalP"/>
    </source>
</evidence>